<evidence type="ECO:0000313" key="2">
    <source>
        <dbReference type="Proteomes" id="UP001501725"/>
    </source>
</evidence>
<accession>A0ABP8HUU2</accession>
<sequence>MLLPPVLSLKVEAIGRIFYFLYADGAPLSPARLLPGKPVAEEYELTRNADGSWPRLEAKARVGRGGYLRIGWTDPATRRPCDQKLWHHPDWQEETISIGAPVVPAGLKTPC</sequence>
<dbReference type="Proteomes" id="UP001501725">
    <property type="component" value="Unassembled WGS sequence"/>
</dbReference>
<organism evidence="1 2">
    <name type="scientific">Flaviaesturariibacter amylovorans</name>
    <dbReference type="NCBI Taxonomy" id="1084520"/>
    <lineage>
        <taxon>Bacteria</taxon>
        <taxon>Pseudomonadati</taxon>
        <taxon>Bacteroidota</taxon>
        <taxon>Chitinophagia</taxon>
        <taxon>Chitinophagales</taxon>
        <taxon>Chitinophagaceae</taxon>
        <taxon>Flaviaestuariibacter</taxon>
    </lineage>
</organism>
<keyword evidence="2" id="KW-1185">Reference proteome</keyword>
<protein>
    <submittedName>
        <fullName evidence="1">Uncharacterized protein</fullName>
    </submittedName>
</protein>
<dbReference type="EMBL" id="BAABGY010000020">
    <property type="protein sequence ID" value="GAA4344883.1"/>
    <property type="molecule type" value="Genomic_DNA"/>
</dbReference>
<name>A0ABP8HUU2_9BACT</name>
<dbReference type="RefSeq" id="WP_345258456.1">
    <property type="nucleotide sequence ID" value="NZ_BAABGY010000020.1"/>
</dbReference>
<evidence type="ECO:0000313" key="1">
    <source>
        <dbReference type="EMBL" id="GAA4344883.1"/>
    </source>
</evidence>
<proteinExistence type="predicted"/>
<gene>
    <name evidence="1" type="ORF">GCM10023184_46570</name>
</gene>
<reference evidence="2" key="1">
    <citation type="journal article" date="2019" name="Int. J. Syst. Evol. Microbiol.">
        <title>The Global Catalogue of Microorganisms (GCM) 10K type strain sequencing project: providing services to taxonomists for standard genome sequencing and annotation.</title>
        <authorList>
            <consortium name="The Broad Institute Genomics Platform"/>
            <consortium name="The Broad Institute Genome Sequencing Center for Infectious Disease"/>
            <person name="Wu L."/>
            <person name="Ma J."/>
        </authorList>
    </citation>
    <scope>NUCLEOTIDE SEQUENCE [LARGE SCALE GENOMIC DNA]</scope>
    <source>
        <strain evidence="2">JCM 17919</strain>
    </source>
</reference>
<comment type="caution">
    <text evidence="1">The sequence shown here is derived from an EMBL/GenBank/DDBJ whole genome shotgun (WGS) entry which is preliminary data.</text>
</comment>